<accession>A0A0F9FGV5</accession>
<dbReference type="AlphaFoldDB" id="A0A0F9FGV5"/>
<reference evidence="1" key="1">
    <citation type="journal article" date="2015" name="Nature">
        <title>Complex archaea that bridge the gap between prokaryotes and eukaryotes.</title>
        <authorList>
            <person name="Spang A."/>
            <person name="Saw J.H."/>
            <person name="Jorgensen S.L."/>
            <person name="Zaremba-Niedzwiedzka K."/>
            <person name="Martijn J."/>
            <person name="Lind A.E."/>
            <person name="van Eijk R."/>
            <person name="Schleper C."/>
            <person name="Guy L."/>
            <person name="Ettema T.J."/>
        </authorList>
    </citation>
    <scope>NUCLEOTIDE SEQUENCE</scope>
</reference>
<name>A0A0F9FGV5_9ZZZZ</name>
<sequence>MSEQQLSPLVSLQIALLGMIAGTNSENIGLINLYQKLLDWSDKIKEQIEEYDASFELYDQAVRRGTRDWQAVPENLSTVWPGTAELVAWMADEIDTLRERVKELE</sequence>
<comment type="caution">
    <text evidence="1">The sequence shown here is derived from an EMBL/GenBank/DDBJ whole genome shotgun (WGS) entry which is preliminary data.</text>
</comment>
<organism evidence="1">
    <name type="scientific">marine sediment metagenome</name>
    <dbReference type="NCBI Taxonomy" id="412755"/>
    <lineage>
        <taxon>unclassified sequences</taxon>
        <taxon>metagenomes</taxon>
        <taxon>ecological metagenomes</taxon>
    </lineage>
</organism>
<dbReference type="EMBL" id="LAZR01032642">
    <property type="protein sequence ID" value="KKL50327.1"/>
    <property type="molecule type" value="Genomic_DNA"/>
</dbReference>
<protein>
    <submittedName>
        <fullName evidence="1">Uncharacterized protein</fullName>
    </submittedName>
</protein>
<evidence type="ECO:0000313" key="1">
    <source>
        <dbReference type="EMBL" id="KKL50327.1"/>
    </source>
</evidence>
<proteinExistence type="predicted"/>
<gene>
    <name evidence="1" type="ORF">LCGC14_2306640</name>
</gene>